<reference evidence="6" key="1">
    <citation type="journal article" date="2019" name="Int. J. Syst. Evol. Microbiol.">
        <title>The Global Catalogue of Microorganisms (GCM) 10K type strain sequencing project: providing services to taxonomists for standard genome sequencing and annotation.</title>
        <authorList>
            <consortium name="The Broad Institute Genomics Platform"/>
            <consortium name="The Broad Institute Genome Sequencing Center for Infectious Disease"/>
            <person name="Wu L."/>
            <person name="Ma J."/>
        </authorList>
    </citation>
    <scope>NUCLEOTIDE SEQUENCE [LARGE SCALE GENOMIC DNA]</scope>
    <source>
        <strain evidence="6">JCM 18532</strain>
    </source>
</reference>
<keyword evidence="4" id="KW-1133">Transmembrane helix</keyword>
<proteinExistence type="predicted"/>
<feature type="compositionally biased region" description="Acidic residues" evidence="3">
    <location>
        <begin position="9"/>
        <end position="25"/>
    </location>
</feature>
<keyword evidence="2 4" id="KW-0472">Membrane</keyword>
<evidence type="ECO:0000256" key="2">
    <source>
        <dbReference type="ARBA" id="ARBA00023136"/>
    </source>
</evidence>
<gene>
    <name evidence="5" type="ORF">GCM10023350_50410</name>
</gene>
<organism evidence="5 6">
    <name type="scientific">Nocardioides endophyticus</name>
    <dbReference type="NCBI Taxonomy" id="1353775"/>
    <lineage>
        <taxon>Bacteria</taxon>
        <taxon>Bacillati</taxon>
        <taxon>Actinomycetota</taxon>
        <taxon>Actinomycetes</taxon>
        <taxon>Propionibacteriales</taxon>
        <taxon>Nocardioidaceae</taxon>
        <taxon>Nocardioides</taxon>
    </lineage>
</organism>
<feature type="transmembrane region" description="Helical" evidence="4">
    <location>
        <begin position="37"/>
        <end position="56"/>
    </location>
</feature>
<dbReference type="EMBL" id="BAABKN010000036">
    <property type="protein sequence ID" value="GAA4758518.1"/>
    <property type="molecule type" value="Genomic_DNA"/>
</dbReference>
<dbReference type="Proteomes" id="UP001499882">
    <property type="component" value="Unassembled WGS sequence"/>
</dbReference>
<comment type="subcellular location">
    <subcellularLocation>
        <location evidence="1">Membrane</location>
    </subcellularLocation>
</comment>
<comment type="caution">
    <text evidence="5">The sequence shown here is derived from an EMBL/GenBank/DDBJ whole genome shotgun (WGS) entry which is preliminary data.</text>
</comment>
<accession>A0ABP8ZKH4</accession>
<dbReference type="RefSeq" id="WP_345529877.1">
    <property type="nucleotide sequence ID" value="NZ_BAABKN010000036.1"/>
</dbReference>
<dbReference type="PANTHER" id="PTHR37042:SF4">
    <property type="entry name" value="OUTER MEMBRANE PROTEIN RV1973"/>
    <property type="match status" value="1"/>
</dbReference>
<dbReference type="PANTHER" id="PTHR37042">
    <property type="entry name" value="OUTER MEMBRANE PROTEIN RV1973"/>
    <property type="match status" value="1"/>
</dbReference>
<feature type="region of interest" description="Disordered" evidence="3">
    <location>
        <begin position="1"/>
        <end position="30"/>
    </location>
</feature>
<evidence type="ECO:0000313" key="5">
    <source>
        <dbReference type="EMBL" id="GAA4758518.1"/>
    </source>
</evidence>
<sequence>MSDRADESTALDEPIEVDEPDEPAESDGSRKPRVGGLAWLLLVVAVIAVAVAFWSWRDADNDPDRARAALRDTAVVEGTAAVETMTTMDGRDVEAGIKAWQSVSTGVLHDQLLSVGDSEQQMLADQGKIASGRVVQAALTELTDRSATLLAAVEVTVEPVDGSEKPAVKRNRFSADLVLVNGEWKIENLQQVAVNI</sequence>
<evidence type="ECO:0000256" key="4">
    <source>
        <dbReference type="SAM" id="Phobius"/>
    </source>
</evidence>
<evidence type="ECO:0000256" key="1">
    <source>
        <dbReference type="ARBA" id="ARBA00004370"/>
    </source>
</evidence>
<keyword evidence="4" id="KW-0812">Transmembrane</keyword>
<evidence type="ECO:0008006" key="7">
    <source>
        <dbReference type="Google" id="ProtNLM"/>
    </source>
</evidence>
<evidence type="ECO:0000313" key="6">
    <source>
        <dbReference type="Proteomes" id="UP001499882"/>
    </source>
</evidence>
<keyword evidence="6" id="KW-1185">Reference proteome</keyword>
<evidence type="ECO:0000256" key="3">
    <source>
        <dbReference type="SAM" id="MobiDB-lite"/>
    </source>
</evidence>
<name>A0ABP8ZKH4_9ACTN</name>
<protein>
    <recommendedName>
        <fullName evidence="7">Mce-associated membrane protein</fullName>
    </recommendedName>
</protein>